<keyword evidence="3" id="KW-0963">Cytoplasm</keyword>
<evidence type="ECO:0000256" key="1">
    <source>
        <dbReference type="ARBA" id="ARBA00009054"/>
    </source>
</evidence>
<dbReference type="PROSITE" id="PS01071">
    <property type="entry name" value="GRPE"/>
    <property type="match status" value="1"/>
</dbReference>
<comment type="subcellular location">
    <subcellularLocation>
        <location evidence="3">Cytoplasm</location>
    </subcellularLocation>
</comment>
<evidence type="ECO:0000256" key="4">
    <source>
        <dbReference type="RuleBase" id="RU000639"/>
    </source>
</evidence>
<feature type="region of interest" description="Disordered" evidence="7">
    <location>
        <begin position="1"/>
        <end position="68"/>
    </location>
</feature>
<dbReference type="HAMAP" id="MF_01151">
    <property type="entry name" value="GrpE"/>
    <property type="match status" value="1"/>
</dbReference>
<dbReference type="InterPro" id="IPR009012">
    <property type="entry name" value="GrpE_head"/>
</dbReference>
<keyword evidence="9" id="KW-1185">Reference proteome</keyword>
<comment type="function">
    <text evidence="3 4">Participates actively in the response to hyperosmotic and heat shock by preventing the aggregation of stress-denatured proteins, in association with DnaK and GrpE. It is the nucleotide exchange factor for DnaK and may function as a thermosensor. Unfolded proteins bind initially to DnaJ; upon interaction with the DnaJ-bound protein, DnaK hydrolyzes its bound ATP, resulting in the formation of a stable complex. GrpE releases ADP from DnaK; ATP binding to DnaK triggers the release of the substrate protein, thus completing the reaction cycle. Several rounds of ATP-dependent interactions between DnaJ, DnaK and GrpE are required for fully efficient folding.</text>
</comment>
<dbReference type="Gene3D" id="2.30.22.10">
    <property type="entry name" value="Head domain of nucleotide exchange factor GrpE"/>
    <property type="match status" value="1"/>
</dbReference>
<dbReference type="Pfam" id="PF01025">
    <property type="entry name" value="GrpE"/>
    <property type="match status" value="1"/>
</dbReference>
<dbReference type="CDD" id="cd00446">
    <property type="entry name" value="GrpE"/>
    <property type="match status" value="1"/>
</dbReference>
<evidence type="ECO:0000256" key="3">
    <source>
        <dbReference type="HAMAP-Rule" id="MF_01151"/>
    </source>
</evidence>
<dbReference type="InterPro" id="IPR000740">
    <property type="entry name" value="GrpE"/>
</dbReference>
<protein>
    <recommendedName>
        <fullName evidence="3 4">Protein GrpE</fullName>
    </recommendedName>
    <alternativeName>
        <fullName evidence="3">HSP-70 cofactor</fullName>
    </alternativeName>
</protein>
<dbReference type="SUPFAM" id="SSF51064">
    <property type="entry name" value="Head domain of nucleotide exchange factor GrpE"/>
    <property type="match status" value="1"/>
</dbReference>
<feature type="compositionally biased region" description="Low complexity" evidence="7">
    <location>
        <begin position="214"/>
        <end position="228"/>
    </location>
</feature>
<dbReference type="Gene3D" id="3.90.20.20">
    <property type="match status" value="1"/>
</dbReference>
<feature type="compositionally biased region" description="Low complexity" evidence="7">
    <location>
        <begin position="57"/>
        <end position="68"/>
    </location>
</feature>
<accession>A0ABY6IGY3</accession>
<dbReference type="PANTHER" id="PTHR21237">
    <property type="entry name" value="GRPE PROTEIN"/>
    <property type="match status" value="1"/>
</dbReference>
<comment type="subunit">
    <text evidence="3">Homodimer.</text>
</comment>
<evidence type="ECO:0000256" key="7">
    <source>
        <dbReference type="SAM" id="MobiDB-lite"/>
    </source>
</evidence>
<organism evidence="8 9">
    <name type="scientific">Streptomyces peucetius</name>
    <dbReference type="NCBI Taxonomy" id="1950"/>
    <lineage>
        <taxon>Bacteria</taxon>
        <taxon>Bacillati</taxon>
        <taxon>Actinomycetota</taxon>
        <taxon>Actinomycetes</taxon>
        <taxon>Kitasatosporales</taxon>
        <taxon>Streptomycetaceae</taxon>
        <taxon>Streptomyces</taxon>
    </lineage>
</organism>
<name>A0ABY6IGY3_STRPE</name>
<keyword evidence="6" id="KW-0175">Coiled coil</keyword>
<reference evidence="8" key="1">
    <citation type="submission" date="2022-10" db="EMBL/GenBank/DDBJ databases">
        <title>Cytochrome P450 Catalyzes Benzene Ring Formation in the Biosynthesis of Trialkyl-Substituted Aromatic Polyketides.</title>
        <authorList>
            <person name="Zhao E."/>
            <person name="Ge H."/>
        </authorList>
    </citation>
    <scope>NUCLEOTIDE SEQUENCE</scope>
    <source>
        <strain evidence="8">NA0869</strain>
    </source>
</reference>
<keyword evidence="2 3" id="KW-0143">Chaperone</keyword>
<dbReference type="EMBL" id="CP107567">
    <property type="protein sequence ID" value="UYQ66156.1"/>
    <property type="molecule type" value="Genomic_DNA"/>
</dbReference>
<dbReference type="PANTHER" id="PTHR21237:SF23">
    <property type="entry name" value="GRPE PROTEIN HOMOLOG, MITOCHONDRIAL"/>
    <property type="match status" value="1"/>
</dbReference>
<dbReference type="PRINTS" id="PR00773">
    <property type="entry name" value="GRPEPROTEIN"/>
</dbReference>
<dbReference type="SUPFAM" id="SSF58014">
    <property type="entry name" value="Coiled-coil domain of nucleotide exchange factor GrpE"/>
    <property type="match status" value="1"/>
</dbReference>
<evidence type="ECO:0000313" key="8">
    <source>
        <dbReference type="EMBL" id="UYQ66156.1"/>
    </source>
</evidence>
<comment type="similarity">
    <text evidence="1 3 5">Belongs to the GrpE family.</text>
</comment>
<feature type="region of interest" description="Disordered" evidence="7">
    <location>
        <begin position="214"/>
        <end position="242"/>
    </location>
</feature>
<evidence type="ECO:0000256" key="6">
    <source>
        <dbReference type="SAM" id="Coils"/>
    </source>
</evidence>
<sequence>MSRDPDVGNDRDRRAPVVIRDRRRIDPVTLEPRRPADPAVPSAHGTATPPSAHESVTRSAPGGAAGRPAAAELRRARTEAARLRDENAELTADLQRLKAEYDNYRKRVRRDRLAIREIAVTNVLAALLPVLDAFEGAREQGADTGIEAVAKVLGEQLAALGLQSVGAPGEAFDPQTHEAVTYTPSDEAAGPVCTEVLRHGYRVGDHLLRPAQVAVTGPPAGGPVVPTEVRADDGRSGVPGAE</sequence>
<evidence type="ECO:0000313" key="9">
    <source>
        <dbReference type="Proteomes" id="UP001163878"/>
    </source>
</evidence>
<dbReference type="RefSeq" id="WP_264249587.1">
    <property type="nucleotide sequence ID" value="NZ_CP107567.1"/>
</dbReference>
<gene>
    <name evidence="3 8" type="primary">grpE</name>
    <name evidence="8" type="ORF">OGH68_35000</name>
</gene>
<keyword evidence="3 4" id="KW-0346">Stress response</keyword>
<dbReference type="InterPro" id="IPR013805">
    <property type="entry name" value="GrpE_CC"/>
</dbReference>
<evidence type="ECO:0000256" key="2">
    <source>
        <dbReference type="ARBA" id="ARBA00023186"/>
    </source>
</evidence>
<proteinExistence type="inferred from homology"/>
<feature type="coiled-coil region" evidence="6">
    <location>
        <begin position="73"/>
        <end position="114"/>
    </location>
</feature>
<feature type="compositionally biased region" description="Basic and acidic residues" evidence="7">
    <location>
        <begin position="1"/>
        <end position="36"/>
    </location>
</feature>
<dbReference type="Proteomes" id="UP001163878">
    <property type="component" value="Chromosome"/>
</dbReference>
<evidence type="ECO:0000256" key="5">
    <source>
        <dbReference type="RuleBase" id="RU004478"/>
    </source>
</evidence>